<dbReference type="PROSITE" id="PS50005">
    <property type="entry name" value="TPR"/>
    <property type="match status" value="5"/>
</dbReference>
<dbReference type="InterPro" id="IPR019734">
    <property type="entry name" value="TPR_rpt"/>
</dbReference>
<proteinExistence type="predicted"/>
<feature type="repeat" description="TPR" evidence="1">
    <location>
        <begin position="114"/>
        <end position="147"/>
    </location>
</feature>
<dbReference type="SMART" id="SM00028">
    <property type="entry name" value="TPR"/>
    <property type="match status" value="6"/>
</dbReference>
<dbReference type="PANTHER" id="PTHR44366">
    <property type="entry name" value="UDP-N-ACETYLGLUCOSAMINE--PEPTIDE N-ACETYLGLUCOSAMINYLTRANSFERASE 110 KDA SUBUNIT"/>
    <property type="match status" value="1"/>
</dbReference>
<keyword evidence="1" id="KW-0802">TPR repeat</keyword>
<dbReference type="Gene3D" id="1.25.40.10">
    <property type="entry name" value="Tetratricopeptide repeat domain"/>
    <property type="match status" value="3"/>
</dbReference>
<dbReference type="Proteomes" id="UP000247807">
    <property type="component" value="Unassembled WGS sequence"/>
</dbReference>
<organism evidence="2 3">
    <name type="scientific">Prochlorococcus marinus XMU1408</name>
    <dbReference type="NCBI Taxonomy" id="2213228"/>
    <lineage>
        <taxon>Bacteria</taxon>
        <taxon>Bacillati</taxon>
        <taxon>Cyanobacteriota</taxon>
        <taxon>Cyanophyceae</taxon>
        <taxon>Synechococcales</taxon>
        <taxon>Prochlorococcaceae</taxon>
        <taxon>Prochlorococcus</taxon>
    </lineage>
</organism>
<dbReference type="RefSeq" id="WP_158466918.1">
    <property type="nucleotide sequence ID" value="NZ_QJUE01000005.1"/>
</dbReference>
<dbReference type="PROSITE" id="PS50293">
    <property type="entry name" value="TPR_REGION"/>
    <property type="match status" value="1"/>
</dbReference>
<dbReference type="Pfam" id="PF13414">
    <property type="entry name" value="TPR_11"/>
    <property type="match status" value="2"/>
</dbReference>
<evidence type="ECO:0000256" key="1">
    <source>
        <dbReference type="PROSITE-ProRule" id="PRU00339"/>
    </source>
</evidence>
<dbReference type="Pfam" id="PF00515">
    <property type="entry name" value="TPR_1"/>
    <property type="match status" value="1"/>
</dbReference>
<feature type="repeat" description="TPR" evidence="1">
    <location>
        <begin position="182"/>
        <end position="215"/>
    </location>
</feature>
<reference evidence="2 3" key="1">
    <citation type="journal article" date="2018" name="Appl. Environ. Microbiol.">
        <title>Genome rearrangement shapes Prochlorococcus ecological adaptation.</title>
        <authorList>
            <person name="Yan W."/>
            <person name="Wei S."/>
            <person name="Wang Q."/>
            <person name="Xiao X."/>
            <person name="Zeng Q."/>
            <person name="Jiao N."/>
            <person name="Zhang R."/>
        </authorList>
    </citation>
    <scope>NUCLEOTIDE SEQUENCE [LARGE SCALE GENOMIC DNA]</scope>
    <source>
        <strain evidence="2 3">XMU1408</strain>
    </source>
</reference>
<dbReference type="InterPro" id="IPR011990">
    <property type="entry name" value="TPR-like_helical_dom_sf"/>
</dbReference>
<feature type="repeat" description="TPR" evidence="1">
    <location>
        <begin position="216"/>
        <end position="249"/>
    </location>
</feature>
<dbReference type="GO" id="GO:0097363">
    <property type="term" value="F:protein O-acetylglucosaminyltransferase activity"/>
    <property type="evidence" value="ECO:0007669"/>
    <property type="project" value="TreeGrafter"/>
</dbReference>
<dbReference type="OrthoDB" id="536969at2"/>
<dbReference type="PANTHER" id="PTHR44366:SF1">
    <property type="entry name" value="UDP-N-ACETYLGLUCOSAMINE--PEPTIDE N-ACETYLGLUCOSAMINYLTRANSFERASE 110 KDA SUBUNIT"/>
    <property type="match status" value="1"/>
</dbReference>
<evidence type="ECO:0000313" key="3">
    <source>
        <dbReference type="Proteomes" id="UP000247807"/>
    </source>
</evidence>
<comment type="caution">
    <text evidence="2">The sequence shown here is derived from an EMBL/GenBank/DDBJ whole genome shotgun (WGS) entry which is preliminary data.</text>
</comment>
<feature type="repeat" description="TPR" evidence="1">
    <location>
        <begin position="80"/>
        <end position="113"/>
    </location>
</feature>
<dbReference type="SUPFAM" id="SSF48452">
    <property type="entry name" value="TPR-like"/>
    <property type="match status" value="1"/>
</dbReference>
<feature type="repeat" description="TPR" evidence="1">
    <location>
        <begin position="148"/>
        <end position="181"/>
    </location>
</feature>
<dbReference type="InterPro" id="IPR037919">
    <property type="entry name" value="OGT"/>
</dbReference>
<protein>
    <submittedName>
        <fullName evidence="2">Uncharacterized protein</fullName>
    </submittedName>
</protein>
<dbReference type="EMBL" id="QJUE01000005">
    <property type="protein sequence ID" value="PYE01089.1"/>
    <property type="molecule type" value="Genomic_DNA"/>
</dbReference>
<name>A0A318R0W4_PROMR</name>
<dbReference type="GO" id="GO:0006493">
    <property type="term" value="P:protein O-linked glycosylation"/>
    <property type="evidence" value="ECO:0007669"/>
    <property type="project" value="InterPro"/>
</dbReference>
<gene>
    <name evidence="2" type="ORF">DNJ73_06550</name>
</gene>
<sequence>MEEVSPKGNQIDIPCTETITIPIPIAQKEIKTYLSTKTAKKLSKEQLITQTYKDLLEGNITVTDAEKYYQDLISEGLNDHRIFFYYGSVLQILGKLKEAEISYLKAIELNPTFANTHANLGVIFKTQGKLEQAEISCLKAIELNPTFANAYVNLGNIFREVKKHEEAIKSYLKAIELNPTFAEAHSNLGVLLIDLDKLEKAELSFRKAIEHKPDLADAHYNLGVILRKLEKSKEAKLSFQKTIDLKPNFSAAHYNLGILYNLEGKYKDASYSFRLALADDFMPNHIRYHLANALENEAKYLSSQAFEKSDIRAIHELENQKLSKYKKKNIIINEGLILKLNKISKSINCLYGFNGFGSHAINSGPCGIFACLFFLQWNSRFINEVKIGFKILKTSNQCDHIFILLPNNQLFDGGLGVHRSNIYKVKDTKLIIMKKYNLNLLDKYSYGLIREYGHSCPNFSISKTTETIAKHLDEVYYG</sequence>
<accession>A0A318R0W4</accession>
<evidence type="ECO:0000313" key="2">
    <source>
        <dbReference type="EMBL" id="PYE01089.1"/>
    </source>
</evidence>
<dbReference type="AlphaFoldDB" id="A0A318R0W4"/>